<accession>A0ABW4RF60</accession>
<dbReference type="InterPro" id="IPR013422">
    <property type="entry name" value="CRISPR-assoc_prot_Cas5_N"/>
</dbReference>
<reference evidence="3" key="1">
    <citation type="journal article" date="2019" name="Int. J. Syst. Evol. Microbiol.">
        <title>The Global Catalogue of Microorganisms (GCM) 10K type strain sequencing project: providing services to taxonomists for standard genome sequencing and annotation.</title>
        <authorList>
            <consortium name="The Broad Institute Genomics Platform"/>
            <consortium name="The Broad Institute Genome Sequencing Center for Infectious Disease"/>
            <person name="Wu L."/>
            <person name="Ma J."/>
        </authorList>
    </citation>
    <scope>NUCLEOTIDE SEQUENCE [LARGE SCALE GENOMIC DNA]</scope>
    <source>
        <strain evidence="3">CCUG 54950</strain>
    </source>
</reference>
<name>A0ABW4RF60_9BACL</name>
<dbReference type="InterPro" id="IPR013337">
    <property type="entry name" value="CRISPR-assoc_prot_Cas5_Tneap"/>
</dbReference>
<keyword evidence="1" id="KW-0051">Antiviral defense</keyword>
<protein>
    <submittedName>
        <fullName evidence="2">Type I-B CRISPR-associated protein Cas5b</fullName>
    </submittedName>
</protein>
<organism evidence="2 3">
    <name type="scientific">Paenibacillus wenxiniae</name>
    <dbReference type="NCBI Taxonomy" id="1636843"/>
    <lineage>
        <taxon>Bacteria</taxon>
        <taxon>Bacillati</taxon>
        <taxon>Bacillota</taxon>
        <taxon>Bacilli</taxon>
        <taxon>Bacillales</taxon>
        <taxon>Paenibacillaceae</taxon>
        <taxon>Paenibacillus</taxon>
    </lineage>
</organism>
<dbReference type="RefSeq" id="WP_347326242.1">
    <property type="nucleotide sequence ID" value="NZ_JBCGUH010000010.1"/>
</dbReference>
<dbReference type="Pfam" id="PF09704">
    <property type="entry name" value="Cas_Cas5d"/>
    <property type="match status" value="1"/>
</dbReference>
<keyword evidence="3" id="KW-1185">Reference proteome</keyword>
<sequence length="244" mass="28283">MNVLRLDLYQQTACYKKPFAFKVSETYPLPPHSTVKGMLHAVLEATELIPMSISIQGQYDTMVTDYQTHYFFKTDKTEEFPLTVAGLDVERDFQDITTMPIYTHMLYDVNLIIHVAAAPDVLQQLKQRIDESPVHLSLGRWEDLVRVDRCEWVELQEATEDLSLKQNAFIPLSMIQNSHIVYFPYQLNWTYRIVQGVRVWDKLNVGYVQGNTQNDISSDGEQTLWVDPYEDGVFFAPAIEESTY</sequence>
<dbReference type="NCBIfam" id="TIGR01895">
    <property type="entry name" value="cas_Cas5t"/>
    <property type="match status" value="1"/>
</dbReference>
<dbReference type="InterPro" id="IPR021124">
    <property type="entry name" value="CRISPR-assoc_prot_Cas5"/>
</dbReference>
<dbReference type="Proteomes" id="UP001597233">
    <property type="component" value="Unassembled WGS sequence"/>
</dbReference>
<evidence type="ECO:0000313" key="3">
    <source>
        <dbReference type="Proteomes" id="UP001597233"/>
    </source>
</evidence>
<evidence type="ECO:0000256" key="1">
    <source>
        <dbReference type="ARBA" id="ARBA00023118"/>
    </source>
</evidence>
<dbReference type="NCBIfam" id="TIGR02593">
    <property type="entry name" value="CRISPR_cas5"/>
    <property type="match status" value="1"/>
</dbReference>
<comment type="caution">
    <text evidence="2">The sequence shown here is derived from an EMBL/GenBank/DDBJ whole genome shotgun (WGS) entry which is preliminary data.</text>
</comment>
<gene>
    <name evidence="2" type="primary">cas5b</name>
    <name evidence="2" type="ORF">ACFSC9_02750</name>
</gene>
<evidence type="ECO:0000313" key="2">
    <source>
        <dbReference type="EMBL" id="MFD1884430.1"/>
    </source>
</evidence>
<proteinExistence type="predicted"/>
<dbReference type="EMBL" id="JBHUEH010000009">
    <property type="protein sequence ID" value="MFD1884430.1"/>
    <property type="molecule type" value="Genomic_DNA"/>
</dbReference>